<reference evidence="1" key="1">
    <citation type="submission" date="2019-08" db="EMBL/GenBank/DDBJ databases">
        <authorList>
            <person name="Kucharzyk K."/>
            <person name="Murdoch R.W."/>
            <person name="Higgins S."/>
            <person name="Loffler F."/>
        </authorList>
    </citation>
    <scope>NUCLEOTIDE SEQUENCE</scope>
</reference>
<dbReference type="EMBL" id="VSSQ01001478">
    <property type="protein sequence ID" value="MPM08678.1"/>
    <property type="molecule type" value="Genomic_DNA"/>
</dbReference>
<sequence>MTEFGDAIEQTLSSTTQVMLPDTETGAFVRLKTKLTLWGKLNKLFYQIPPVTITLTWSDGSQTVGRVLPEMLENGIVLDDLPDSLPSMGLTMNGLTDGKTITAFQFGGNGWKYYQDDMTVSFQEVFLQKEPYSYSPYEAIAVTAVKNPTTGLSEVTQPRTFWIDYINSVSPQAQTATNIVFGLQISGWALDDVIQSAPQAVYLEFNGQFYQLHQTARTDVSQTYFGNTNSPMCGFEGWLSLDDCAPGNYPLSLVIVCEGGITYDTRVITTVGVS</sequence>
<evidence type="ECO:0000313" key="1">
    <source>
        <dbReference type="EMBL" id="MPM08678.1"/>
    </source>
</evidence>
<organism evidence="1">
    <name type="scientific">bioreactor metagenome</name>
    <dbReference type="NCBI Taxonomy" id="1076179"/>
    <lineage>
        <taxon>unclassified sequences</taxon>
        <taxon>metagenomes</taxon>
        <taxon>ecological metagenomes</taxon>
    </lineage>
</organism>
<protein>
    <submittedName>
        <fullName evidence="1">Uncharacterized protein</fullName>
    </submittedName>
</protein>
<accession>A0A644WYY0</accession>
<gene>
    <name evidence="1" type="ORF">SDC9_54992</name>
</gene>
<dbReference type="AlphaFoldDB" id="A0A644WYY0"/>
<comment type="caution">
    <text evidence="1">The sequence shown here is derived from an EMBL/GenBank/DDBJ whole genome shotgun (WGS) entry which is preliminary data.</text>
</comment>
<name>A0A644WYY0_9ZZZZ</name>
<proteinExistence type="predicted"/>